<dbReference type="InterPro" id="IPR013210">
    <property type="entry name" value="LRR_N_plant-typ"/>
</dbReference>
<sequence length="628" mass="71119">MFSIGKITQIFPFFLASLLFFISHSQSTSNTSSQHHCLPVQSSALLQLRQEFVEKRIFYDYYYGVPYPKMKSWKAYTDCCSWDGVTCNVESGQVIDLDTSNSWLNGPLKSNSSLFSLSHLQKLNLAYNNFTLSTIPSEFGWLVSNNPFCGETPSSLGNLTQPEFLSLFNNSFDGRLSQLADVSLGSNSLTRTILSLLFTMTSLFTLDLSQNQLTSTLKLQNISSSQLNYLDLMINKLYGSIPRSTTNFTYLQYLCLSSINPKDMLELNLFFELKCKVPKWFWNVGKETLQSLNLSFNHFSGFELPLNILPWKNMRYLDLCSNMLQGLLPTPPLSTNYFFASNNNLTGRIPSMICMLNALQVLDLSNNQLIGQIPHYLGNFSNSLSILNMRNNSFQGKLPENFTKGSNLRMPDLSLNIINGKFPWSLVKYHSSYYEDSISVMNKGVEMELVMILTIFIAIEFFNNKFYGEIPNNMENLKELIVLNLSSNSFTGPIPSSFGNQIELQSFDLSQNNFQGQIPQQLTSLTFLAYLNLSQNQLTGPIPQDRQFGTFQNSSFEGNLGLCGFSLFKKCENIETPTFELSQESSHGEGFSWKVVVMGLVIGLVIGHVIISRRSNWFTRTFGVNLHR</sequence>
<keyword evidence="6 13" id="KW-0732">Signal</keyword>
<evidence type="ECO:0000259" key="14">
    <source>
        <dbReference type="Pfam" id="PF08263"/>
    </source>
</evidence>
<comment type="caution">
    <text evidence="15">The sequence shown here is derived from an EMBL/GenBank/DDBJ whole genome shotgun (WGS) entry which is preliminary data.</text>
</comment>
<keyword evidence="9 12" id="KW-0472">Membrane</keyword>
<evidence type="ECO:0000256" key="4">
    <source>
        <dbReference type="ARBA" id="ARBA00022614"/>
    </source>
</evidence>
<protein>
    <recommendedName>
        <fullName evidence="14">Leucine-rich repeat-containing N-terminal plant-type domain-containing protein</fullName>
    </recommendedName>
</protein>
<dbReference type="Gene3D" id="3.80.10.10">
    <property type="entry name" value="Ribonuclease Inhibitor"/>
    <property type="match status" value="3"/>
</dbReference>
<dbReference type="InterPro" id="IPR032675">
    <property type="entry name" value="LRR_dom_sf"/>
</dbReference>
<comment type="subcellular location">
    <subcellularLocation>
        <location evidence="1">Cell membrane</location>
        <topology evidence="1">Single-pass type I membrane protein</topology>
    </subcellularLocation>
</comment>
<dbReference type="EMBL" id="JAXUIC010000003">
    <property type="protein sequence ID" value="KAK4596489.1"/>
    <property type="molecule type" value="Genomic_DNA"/>
</dbReference>
<evidence type="ECO:0000256" key="6">
    <source>
        <dbReference type="ARBA" id="ARBA00022729"/>
    </source>
</evidence>
<dbReference type="Pfam" id="PF08263">
    <property type="entry name" value="LRRNT_2"/>
    <property type="match status" value="1"/>
</dbReference>
<keyword evidence="3" id="KW-1003">Cell membrane</keyword>
<dbReference type="AlphaFoldDB" id="A0AAN7FVQ5"/>
<evidence type="ECO:0000256" key="7">
    <source>
        <dbReference type="ARBA" id="ARBA00022737"/>
    </source>
</evidence>
<dbReference type="InterPro" id="IPR046956">
    <property type="entry name" value="RLP23-like"/>
</dbReference>
<gene>
    <name evidence="15" type="ORF">RGQ29_014507</name>
</gene>
<evidence type="ECO:0000256" key="2">
    <source>
        <dbReference type="ARBA" id="ARBA00009592"/>
    </source>
</evidence>
<evidence type="ECO:0000256" key="9">
    <source>
        <dbReference type="ARBA" id="ARBA00023136"/>
    </source>
</evidence>
<keyword evidence="7" id="KW-0677">Repeat</keyword>
<evidence type="ECO:0000256" key="8">
    <source>
        <dbReference type="ARBA" id="ARBA00022989"/>
    </source>
</evidence>
<evidence type="ECO:0000256" key="5">
    <source>
        <dbReference type="ARBA" id="ARBA00022692"/>
    </source>
</evidence>
<evidence type="ECO:0000256" key="12">
    <source>
        <dbReference type="SAM" id="Phobius"/>
    </source>
</evidence>
<evidence type="ECO:0000256" key="11">
    <source>
        <dbReference type="ARBA" id="ARBA00023180"/>
    </source>
</evidence>
<keyword evidence="16" id="KW-1185">Reference proteome</keyword>
<keyword evidence="8 12" id="KW-1133">Transmembrane helix</keyword>
<dbReference type="PRINTS" id="PR00019">
    <property type="entry name" value="LEURICHRPT"/>
</dbReference>
<dbReference type="PANTHER" id="PTHR48061:SF46">
    <property type="entry name" value="LEUCINE-RICH REPEAT-CONTAINING N-TERMINAL PLANT-TYPE DOMAIN-CONTAINING PROTEIN"/>
    <property type="match status" value="1"/>
</dbReference>
<feature type="domain" description="Leucine-rich repeat-containing N-terminal plant-type" evidence="14">
    <location>
        <begin position="41"/>
        <end position="88"/>
    </location>
</feature>
<feature type="transmembrane region" description="Helical" evidence="12">
    <location>
        <begin position="591"/>
        <end position="611"/>
    </location>
</feature>
<evidence type="ECO:0000313" key="15">
    <source>
        <dbReference type="EMBL" id="KAK4596489.1"/>
    </source>
</evidence>
<dbReference type="InterPro" id="IPR001611">
    <property type="entry name" value="Leu-rich_rpt"/>
</dbReference>
<evidence type="ECO:0000256" key="10">
    <source>
        <dbReference type="ARBA" id="ARBA00023170"/>
    </source>
</evidence>
<keyword evidence="11" id="KW-0325">Glycoprotein</keyword>
<dbReference type="GO" id="GO:0005886">
    <property type="term" value="C:plasma membrane"/>
    <property type="evidence" value="ECO:0007669"/>
    <property type="project" value="UniProtKB-SubCell"/>
</dbReference>
<feature type="chain" id="PRO_5042943790" description="Leucine-rich repeat-containing N-terminal plant-type domain-containing protein" evidence="13">
    <location>
        <begin position="28"/>
        <end position="628"/>
    </location>
</feature>
<evidence type="ECO:0000313" key="16">
    <source>
        <dbReference type="Proteomes" id="UP001324115"/>
    </source>
</evidence>
<keyword evidence="10" id="KW-0675">Receptor</keyword>
<keyword evidence="4" id="KW-0433">Leucine-rich repeat</keyword>
<dbReference type="FunFam" id="3.80.10.10:FF:000095">
    <property type="entry name" value="LRR receptor-like serine/threonine-protein kinase GSO1"/>
    <property type="match status" value="1"/>
</dbReference>
<dbReference type="Proteomes" id="UP001324115">
    <property type="component" value="Unassembled WGS sequence"/>
</dbReference>
<proteinExistence type="inferred from homology"/>
<dbReference type="SMART" id="SM00369">
    <property type="entry name" value="LRR_TYP"/>
    <property type="match status" value="5"/>
</dbReference>
<comment type="similarity">
    <text evidence="2">Belongs to the RLP family.</text>
</comment>
<evidence type="ECO:0000256" key="13">
    <source>
        <dbReference type="SAM" id="SignalP"/>
    </source>
</evidence>
<dbReference type="Pfam" id="PF00560">
    <property type="entry name" value="LRR_1"/>
    <property type="match status" value="6"/>
</dbReference>
<dbReference type="PANTHER" id="PTHR48061">
    <property type="entry name" value="LEUCINE-RICH REPEAT RECEPTOR PROTEIN KINASE EMS1-LIKE-RELATED"/>
    <property type="match status" value="1"/>
</dbReference>
<name>A0AAN7FVQ5_QUERU</name>
<dbReference type="SUPFAM" id="SSF52058">
    <property type="entry name" value="L domain-like"/>
    <property type="match status" value="2"/>
</dbReference>
<dbReference type="InterPro" id="IPR003591">
    <property type="entry name" value="Leu-rich_rpt_typical-subtyp"/>
</dbReference>
<keyword evidence="5 12" id="KW-0812">Transmembrane</keyword>
<dbReference type="PROSITE" id="PS51450">
    <property type="entry name" value="LRR"/>
    <property type="match status" value="1"/>
</dbReference>
<feature type="signal peptide" evidence="13">
    <location>
        <begin position="1"/>
        <end position="27"/>
    </location>
</feature>
<organism evidence="15 16">
    <name type="scientific">Quercus rubra</name>
    <name type="common">Northern red oak</name>
    <name type="synonym">Quercus borealis</name>
    <dbReference type="NCBI Taxonomy" id="3512"/>
    <lineage>
        <taxon>Eukaryota</taxon>
        <taxon>Viridiplantae</taxon>
        <taxon>Streptophyta</taxon>
        <taxon>Embryophyta</taxon>
        <taxon>Tracheophyta</taxon>
        <taxon>Spermatophyta</taxon>
        <taxon>Magnoliopsida</taxon>
        <taxon>eudicotyledons</taxon>
        <taxon>Gunneridae</taxon>
        <taxon>Pentapetalae</taxon>
        <taxon>rosids</taxon>
        <taxon>fabids</taxon>
        <taxon>Fagales</taxon>
        <taxon>Fagaceae</taxon>
        <taxon>Quercus</taxon>
    </lineage>
</organism>
<evidence type="ECO:0000256" key="3">
    <source>
        <dbReference type="ARBA" id="ARBA00022475"/>
    </source>
</evidence>
<evidence type="ECO:0000256" key="1">
    <source>
        <dbReference type="ARBA" id="ARBA00004251"/>
    </source>
</evidence>
<accession>A0AAN7FVQ5</accession>
<reference evidence="15 16" key="1">
    <citation type="journal article" date="2023" name="G3 (Bethesda)">
        <title>A haplotype-resolved chromosome-scale genome for Quercus rubra L. provides insights into the genetics of adaptive traits for red oak species.</title>
        <authorList>
            <person name="Kapoor B."/>
            <person name="Jenkins J."/>
            <person name="Schmutz J."/>
            <person name="Zhebentyayeva T."/>
            <person name="Kuelheim C."/>
            <person name="Coggeshall M."/>
            <person name="Heim C."/>
            <person name="Lasky J.R."/>
            <person name="Leites L."/>
            <person name="Islam-Faridi N."/>
            <person name="Romero-Severson J."/>
            <person name="DeLeo V.L."/>
            <person name="Lucas S.M."/>
            <person name="Lazic D."/>
            <person name="Gailing O."/>
            <person name="Carlson J."/>
            <person name="Staton M."/>
        </authorList>
    </citation>
    <scope>NUCLEOTIDE SEQUENCE [LARGE SCALE GENOMIC DNA]</scope>
    <source>
        <strain evidence="15">Pseudo-F2</strain>
    </source>
</reference>